<dbReference type="OMA" id="THFISNM"/>
<dbReference type="FunFam" id="1.10.150.340:FF:000001">
    <property type="entry name" value="Cytosolic 5-nucleotidase 3-like"/>
    <property type="match status" value="1"/>
</dbReference>
<dbReference type="PANTHER" id="PTHR13045:SF0">
    <property type="entry name" value="7-METHYLGUANOSINE PHOSPHATE-SPECIFIC 5'-NUCLEOTIDASE"/>
    <property type="match status" value="1"/>
</dbReference>
<keyword evidence="7" id="KW-0460">Magnesium</keyword>
<evidence type="ECO:0000313" key="11">
    <source>
        <dbReference type="WBParaSite" id="TCLT_0000930501-mRNA-1"/>
    </source>
</evidence>
<proteinExistence type="inferred from homology"/>
<accession>A0A0N5D882</accession>
<dbReference type="InterPro" id="IPR023214">
    <property type="entry name" value="HAD_sf"/>
</dbReference>
<dbReference type="GO" id="GO:0000287">
    <property type="term" value="F:magnesium ion binding"/>
    <property type="evidence" value="ECO:0007669"/>
    <property type="project" value="InterPro"/>
</dbReference>
<dbReference type="Gene3D" id="3.40.50.1000">
    <property type="entry name" value="HAD superfamily/HAD-like"/>
    <property type="match status" value="1"/>
</dbReference>
<evidence type="ECO:0000256" key="2">
    <source>
        <dbReference type="ARBA" id="ARBA00008389"/>
    </source>
</evidence>
<dbReference type="Pfam" id="PF05822">
    <property type="entry name" value="UMPH-1"/>
    <property type="match status" value="2"/>
</dbReference>
<reference evidence="11" key="1">
    <citation type="submission" date="2017-02" db="UniProtKB">
        <authorList>
            <consortium name="WormBaseParasite"/>
        </authorList>
    </citation>
    <scope>IDENTIFICATION</scope>
</reference>
<dbReference type="InterPro" id="IPR036412">
    <property type="entry name" value="HAD-like_sf"/>
</dbReference>
<evidence type="ECO:0000313" key="9">
    <source>
        <dbReference type="EMBL" id="VDN06917.1"/>
    </source>
</evidence>
<dbReference type="Proteomes" id="UP000276776">
    <property type="component" value="Unassembled WGS sequence"/>
</dbReference>
<comment type="similarity">
    <text evidence="2">Belongs to the pyrimidine 5'-nucleotidase family.</text>
</comment>
<dbReference type="Gene3D" id="1.10.150.340">
    <property type="entry name" value="Pyrimidine 5'-nucleotidase (UMPH-1), N-terminal domain"/>
    <property type="match status" value="1"/>
</dbReference>
<reference evidence="9 10" key="2">
    <citation type="submission" date="2018-11" db="EMBL/GenBank/DDBJ databases">
        <authorList>
            <consortium name="Pathogen Informatics"/>
        </authorList>
    </citation>
    <scope>NUCLEOTIDE SEQUENCE [LARGE SCALE GENOMIC DNA]</scope>
</reference>
<name>A0A0N5D882_THECL</name>
<keyword evidence="4" id="KW-0479">Metal-binding</keyword>
<evidence type="ECO:0000256" key="6">
    <source>
        <dbReference type="ARBA" id="ARBA00022801"/>
    </source>
</evidence>
<evidence type="ECO:0000256" key="5">
    <source>
        <dbReference type="ARBA" id="ARBA00022741"/>
    </source>
</evidence>
<keyword evidence="10" id="KW-1185">Reference proteome</keyword>
<dbReference type="SUPFAM" id="SSF56784">
    <property type="entry name" value="HAD-like"/>
    <property type="match status" value="1"/>
</dbReference>
<evidence type="ECO:0000256" key="7">
    <source>
        <dbReference type="ARBA" id="ARBA00022842"/>
    </source>
</evidence>
<keyword evidence="5" id="KW-0547">Nucleotide-binding</keyword>
<dbReference type="GO" id="GO:0005737">
    <property type="term" value="C:cytoplasm"/>
    <property type="evidence" value="ECO:0007669"/>
    <property type="project" value="InterPro"/>
</dbReference>
<evidence type="ECO:0000313" key="10">
    <source>
        <dbReference type="Proteomes" id="UP000276776"/>
    </source>
</evidence>
<dbReference type="PANTHER" id="PTHR13045">
    <property type="entry name" value="5'-NUCLEOTIDASE"/>
    <property type="match status" value="1"/>
</dbReference>
<dbReference type="GO" id="GO:0009117">
    <property type="term" value="P:nucleotide metabolic process"/>
    <property type="evidence" value="ECO:0007669"/>
    <property type="project" value="UniProtKB-KW"/>
</dbReference>
<evidence type="ECO:0000256" key="8">
    <source>
        <dbReference type="ARBA" id="ARBA00023080"/>
    </source>
</evidence>
<dbReference type="STRING" id="103827.A0A0N5D882"/>
<keyword evidence="6" id="KW-0378">Hydrolase</keyword>
<dbReference type="GO" id="GO:0008253">
    <property type="term" value="F:5'-nucleotidase activity"/>
    <property type="evidence" value="ECO:0007669"/>
    <property type="project" value="UniProtKB-EC"/>
</dbReference>
<organism evidence="11">
    <name type="scientific">Thelazia callipaeda</name>
    <name type="common">Oriental eyeworm</name>
    <name type="synonym">Parasitic nematode</name>
    <dbReference type="NCBI Taxonomy" id="103827"/>
    <lineage>
        <taxon>Eukaryota</taxon>
        <taxon>Metazoa</taxon>
        <taxon>Ecdysozoa</taxon>
        <taxon>Nematoda</taxon>
        <taxon>Chromadorea</taxon>
        <taxon>Rhabditida</taxon>
        <taxon>Spirurina</taxon>
        <taxon>Spiruromorpha</taxon>
        <taxon>Thelazioidea</taxon>
        <taxon>Thelaziidae</taxon>
        <taxon>Thelazia</taxon>
    </lineage>
</organism>
<comment type="catalytic activity">
    <reaction evidence="1">
        <text>a ribonucleoside 5'-phosphate + H2O = a ribonucleoside + phosphate</text>
        <dbReference type="Rhea" id="RHEA:12484"/>
        <dbReference type="ChEBI" id="CHEBI:15377"/>
        <dbReference type="ChEBI" id="CHEBI:18254"/>
        <dbReference type="ChEBI" id="CHEBI:43474"/>
        <dbReference type="ChEBI" id="CHEBI:58043"/>
        <dbReference type="EC" id="3.1.3.5"/>
    </reaction>
</comment>
<keyword evidence="8" id="KW-0546">Nucleotide metabolism</keyword>
<dbReference type="WBParaSite" id="TCLT_0000930501-mRNA-1">
    <property type="protein sequence ID" value="TCLT_0000930501-mRNA-1"/>
    <property type="gene ID" value="TCLT_0000930501"/>
</dbReference>
<dbReference type="EC" id="3.1.3.5" evidence="3"/>
<gene>
    <name evidence="9" type="ORF">TCLT_LOCUS9294</name>
</gene>
<protein>
    <recommendedName>
        <fullName evidence="3">5'-nucleotidase</fullName>
        <ecNumber evidence="3">3.1.3.5</ecNumber>
    </recommendedName>
</protein>
<dbReference type="InterPro" id="IPR006434">
    <property type="entry name" value="Pyrimidine_nucleotidase_eu"/>
</dbReference>
<evidence type="ECO:0000256" key="4">
    <source>
        <dbReference type="ARBA" id="ARBA00022723"/>
    </source>
</evidence>
<dbReference type="EMBL" id="UYYF01004767">
    <property type="protein sequence ID" value="VDN06917.1"/>
    <property type="molecule type" value="Genomic_DNA"/>
</dbReference>
<evidence type="ECO:0000256" key="3">
    <source>
        <dbReference type="ARBA" id="ARBA00012643"/>
    </source>
</evidence>
<dbReference type="OrthoDB" id="4096268at2759"/>
<dbReference type="GO" id="GO:0000166">
    <property type="term" value="F:nucleotide binding"/>
    <property type="evidence" value="ECO:0007669"/>
    <property type="project" value="UniProtKB-KW"/>
</dbReference>
<sequence length="352" mass="39658">MVIDILLKNDKVRIRDVSTVEWKLNEMINAGKDKLLVISDFDYTLSRFHDAEGKSCCTTHGVFDVAAQTVSKELETVLKNLKSKYLPIEFDPHMTIAEKMPHMENWWRTSHQHIIKAGFTKQSIQNFVREAKLELKTLNIFGFQGAHTVVPKYLVFREGAQEYILALHDYNVPLIIFSAGVGNVIDFFMQEAFGQLPNNVHIVSNMMKYNENDVATAFSEPLIHTFSKNTAVISHYGSLLNEISSRTSVLLLGDTLGDSNMDSGLKCELVALKIGFLNYNDETLLNQYLHSYDIVLLDDQSLQVPSLILNSIFDGFSDEKNLSTCISCRFESEDNAAIKEGESVSVESNARA</sequence>
<dbReference type="AlphaFoldDB" id="A0A0N5D882"/>
<evidence type="ECO:0000256" key="1">
    <source>
        <dbReference type="ARBA" id="ARBA00000815"/>
    </source>
</evidence>